<reference evidence="2" key="1">
    <citation type="submission" date="2020-01" db="EMBL/GenBank/DDBJ databases">
        <authorList>
            <person name="Meier V. D."/>
            <person name="Meier V D."/>
        </authorList>
    </citation>
    <scope>NUCLEOTIDE SEQUENCE</scope>
    <source>
        <strain evidence="2">HLG_WM_MAG_01</strain>
    </source>
</reference>
<dbReference type="Pfam" id="PF00656">
    <property type="entry name" value="Peptidase_C14"/>
    <property type="match status" value="1"/>
</dbReference>
<dbReference type="EMBL" id="CACVAS010000025">
    <property type="protein sequence ID" value="CAA6802725.1"/>
    <property type="molecule type" value="Genomic_DNA"/>
</dbReference>
<proteinExistence type="predicted"/>
<organism evidence="2">
    <name type="scientific">uncultured Sulfurovum sp</name>
    <dbReference type="NCBI Taxonomy" id="269237"/>
    <lineage>
        <taxon>Bacteria</taxon>
        <taxon>Pseudomonadati</taxon>
        <taxon>Campylobacterota</taxon>
        <taxon>Epsilonproteobacteria</taxon>
        <taxon>Campylobacterales</taxon>
        <taxon>Sulfurovaceae</taxon>
        <taxon>Sulfurovum</taxon>
        <taxon>environmental samples</taxon>
    </lineage>
</organism>
<dbReference type="PANTHER" id="PTHR48104:SF30">
    <property type="entry name" value="METACASPASE-1"/>
    <property type="match status" value="1"/>
</dbReference>
<dbReference type="Gene3D" id="3.40.50.1460">
    <property type="match status" value="1"/>
</dbReference>
<dbReference type="InterPro" id="IPR029030">
    <property type="entry name" value="Caspase-like_dom_sf"/>
</dbReference>
<sequence>MKRSLHIGINNYPGTNSDLSGCINDATDWKDALEERDFETVILLDNEATKVNMLAAITRIVKDTTKDDIAVITYSGHGTWVPDEDDDEADGRDEALCPHDIMEGNILTDDELYEIFGQRTWGARIIFISDSCHSGSVSRASNKMMGTEEDTWKFPKTRFLAPEIYLKSEKFKDNTKLLQTARRVENTQGRWNIRAATVLFSGCKDTEYSYDAWFNERANGAFTYAALQTLDTLDNKATYKEWFKEIRKLLPHVQYPQTPQLLASRYQKNTWKVFQA</sequence>
<dbReference type="GO" id="GO:0004197">
    <property type="term" value="F:cysteine-type endopeptidase activity"/>
    <property type="evidence" value="ECO:0007669"/>
    <property type="project" value="InterPro"/>
</dbReference>
<dbReference type="SUPFAM" id="SSF52129">
    <property type="entry name" value="Caspase-like"/>
    <property type="match status" value="1"/>
</dbReference>
<dbReference type="GO" id="GO:0005737">
    <property type="term" value="C:cytoplasm"/>
    <property type="evidence" value="ECO:0007669"/>
    <property type="project" value="TreeGrafter"/>
</dbReference>
<evidence type="ECO:0000259" key="1">
    <source>
        <dbReference type="Pfam" id="PF00656"/>
    </source>
</evidence>
<name>A0A6S6SIF7_9BACT</name>
<protein>
    <recommendedName>
        <fullName evidence="1">Peptidase C14 caspase domain-containing protein</fullName>
    </recommendedName>
</protein>
<dbReference type="PANTHER" id="PTHR48104">
    <property type="entry name" value="METACASPASE-4"/>
    <property type="match status" value="1"/>
</dbReference>
<evidence type="ECO:0000313" key="2">
    <source>
        <dbReference type="EMBL" id="CAA6802725.1"/>
    </source>
</evidence>
<accession>A0A6S6SIF7</accession>
<gene>
    <name evidence="2" type="ORF">HELGO_WM31536</name>
</gene>
<dbReference type="InterPro" id="IPR050452">
    <property type="entry name" value="Metacaspase"/>
</dbReference>
<dbReference type="GO" id="GO:0006508">
    <property type="term" value="P:proteolysis"/>
    <property type="evidence" value="ECO:0007669"/>
    <property type="project" value="InterPro"/>
</dbReference>
<dbReference type="InterPro" id="IPR011600">
    <property type="entry name" value="Pept_C14_caspase"/>
</dbReference>
<feature type="domain" description="Peptidase C14 caspase" evidence="1">
    <location>
        <begin position="3"/>
        <end position="267"/>
    </location>
</feature>
<dbReference type="AlphaFoldDB" id="A0A6S6SIF7"/>